<evidence type="ECO:0000313" key="3">
    <source>
        <dbReference type="EMBL" id="KAK4235348.1"/>
    </source>
</evidence>
<dbReference type="PANTHER" id="PTHR43591">
    <property type="entry name" value="METHYLTRANSFERASE"/>
    <property type="match status" value="1"/>
</dbReference>
<evidence type="ECO:0000313" key="4">
    <source>
        <dbReference type="Proteomes" id="UP001303760"/>
    </source>
</evidence>
<dbReference type="EMBL" id="MU860275">
    <property type="protein sequence ID" value="KAK4235348.1"/>
    <property type="molecule type" value="Genomic_DNA"/>
</dbReference>
<dbReference type="InterPro" id="IPR029063">
    <property type="entry name" value="SAM-dependent_MTases_sf"/>
</dbReference>
<gene>
    <name evidence="3" type="ORF">C8A03DRAFT_36802</name>
</gene>
<reference evidence="3" key="2">
    <citation type="submission" date="2023-05" db="EMBL/GenBank/DDBJ databases">
        <authorList>
            <consortium name="Lawrence Berkeley National Laboratory"/>
            <person name="Steindorff A."/>
            <person name="Hensen N."/>
            <person name="Bonometti L."/>
            <person name="Westerberg I."/>
            <person name="Brannstrom I.O."/>
            <person name="Guillou S."/>
            <person name="Cros-Aarteil S."/>
            <person name="Calhoun S."/>
            <person name="Haridas S."/>
            <person name="Kuo A."/>
            <person name="Mondo S."/>
            <person name="Pangilinan J."/>
            <person name="Riley R."/>
            <person name="Labutti K."/>
            <person name="Andreopoulos B."/>
            <person name="Lipzen A."/>
            <person name="Chen C."/>
            <person name="Yanf M."/>
            <person name="Daum C."/>
            <person name="Ng V."/>
            <person name="Clum A."/>
            <person name="Ohm R."/>
            <person name="Martin F."/>
            <person name="Silar P."/>
            <person name="Natvig D."/>
            <person name="Lalanne C."/>
            <person name="Gautier V."/>
            <person name="Ament-Velasquez S.L."/>
            <person name="Kruys A."/>
            <person name="Hutchinson M.I."/>
            <person name="Powell A.J."/>
            <person name="Barry K."/>
            <person name="Miller A.N."/>
            <person name="Grigoriev I.V."/>
            <person name="Debuchy R."/>
            <person name="Gladieux P."/>
            <person name="Thoren M.H."/>
            <person name="Johannesson H."/>
        </authorList>
    </citation>
    <scope>NUCLEOTIDE SEQUENCE</scope>
    <source>
        <strain evidence="3">CBS 532.94</strain>
    </source>
</reference>
<comment type="caution">
    <text evidence="3">The sequence shown here is derived from an EMBL/GenBank/DDBJ whole genome shotgun (WGS) entry which is preliminary data.</text>
</comment>
<dbReference type="SUPFAM" id="SSF53335">
    <property type="entry name" value="S-adenosyl-L-methionine-dependent methyltransferases"/>
    <property type="match status" value="1"/>
</dbReference>
<dbReference type="PANTHER" id="PTHR43591:SF24">
    <property type="entry name" value="2-METHOXY-6-POLYPRENYL-1,4-BENZOQUINOL METHYLASE, MITOCHONDRIAL"/>
    <property type="match status" value="1"/>
</dbReference>
<dbReference type="Gene3D" id="3.40.50.150">
    <property type="entry name" value="Vaccinia Virus protein VP39"/>
    <property type="match status" value="1"/>
</dbReference>
<keyword evidence="3" id="KW-0489">Methyltransferase</keyword>
<accession>A0AAN7C4P6</accession>
<evidence type="ECO:0000256" key="1">
    <source>
        <dbReference type="ARBA" id="ARBA00038158"/>
    </source>
</evidence>
<dbReference type="GO" id="GO:0008168">
    <property type="term" value="F:methyltransferase activity"/>
    <property type="evidence" value="ECO:0007669"/>
    <property type="project" value="UniProtKB-KW"/>
</dbReference>
<feature type="compositionally biased region" description="Basic and acidic residues" evidence="2">
    <location>
        <begin position="11"/>
        <end position="24"/>
    </location>
</feature>
<protein>
    <submittedName>
        <fullName evidence="3">S-adenosyl-L-methionine-dependent methyltransferase</fullName>
    </submittedName>
</protein>
<reference evidence="3" key="1">
    <citation type="journal article" date="2023" name="Mol. Phylogenet. Evol.">
        <title>Genome-scale phylogeny and comparative genomics of the fungal order Sordariales.</title>
        <authorList>
            <person name="Hensen N."/>
            <person name="Bonometti L."/>
            <person name="Westerberg I."/>
            <person name="Brannstrom I.O."/>
            <person name="Guillou S."/>
            <person name="Cros-Aarteil S."/>
            <person name="Calhoun S."/>
            <person name="Haridas S."/>
            <person name="Kuo A."/>
            <person name="Mondo S."/>
            <person name="Pangilinan J."/>
            <person name="Riley R."/>
            <person name="LaButti K."/>
            <person name="Andreopoulos B."/>
            <person name="Lipzen A."/>
            <person name="Chen C."/>
            <person name="Yan M."/>
            <person name="Daum C."/>
            <person name="Ng V."/>
            <person name="Clum A."/>
            <person name="Steindorff A."/>
            <person name="Ohm R.A."/>
            <person name="Martin F."/>
            <person name="Silar P."/>
            <person name="Natvig D.O."/>
            <person name="Lalanne C."/>
            <person name="Gautier V."/>
            <person name="Ament-Velasquez S.L."/>
            <person name="Kruys A."/>
            <person name="Hutchinson M.I."/>
            <person name="Powell A.J."/>
            <person name="Barry K."/>
            <person name="Miller A.N."/>
            <person name="Grigoriev I.V."/>
            <person name="Debuchy R."/>
            <person name="Gladieux P."/>
            <person name="Hiltunen Thoren M."/>
            <person name="Johannesson H."/>
        </authorList>
    </citation>
    <scope>NUCLEOTIDE SEQUENCE</scope>
    <source>
        <strain evidence="3">CBS 532.94</strain>
    </source>
</reference>
<comment type="similarity">
    <text evidence="1">Belongs to the methyltransferase superfamily. LaeA methyltransferase family.</text>
</comment>
<evidence type="ECO:0000256" key="2">
    <source>
        <dbReference type="SAM" id="MobiDB-lite"/>
    </source>
</evidence>
<dbReference type="Proteomes" id="UP001303760">
    <property type="component" value="Unassembled WGS sequence"/>
</dbReference>
<feature type="compositionally biased region" description="Polar residues" evidence="2">
    <location>
        <begin position="1"/>
        <end position="10"/>
    </location>
</feature>
<dbReference type="Pfam" id="PF13489">
    <property type="entry name" value="Methyltransf_23"/>
    <property type="match status" value="1"/>
</dbReference>
<keyword evidence="3" id="KW-0808">Transferase</keyword>
<organism evidence="3 4">
    <name type="scientific">Achaetomium macrosporum</name>
    <dbReference type="NCBI Taxonomy" id="79813"/>
    <lineage>
        <taxon>Eukaryota</taxon>
        <taxon>Fungi</taxon>
        <taxon>Dikarya</taxon>
        <taxon>Ascomycota</taxon>
        <taxon>Pezizomycotina</taxon>
        <taxon>Sordariomycetes</taxon>
        <taxon>Sordariomycetidae</taxon>
        <taxon>Sordariales</taxon>
        <taxon>Chaetomiaceae</taxon>
        <taxon>Achaetomium</taxon>
    </lineage>
</organism>
<proteinExistence type="inferred from homology"/>
<feature type="region of interest" description="Disordered" evidence="2">
    <location>
        <begin position="1"/>
        <end position="24"/>
    </location>
</feature>
<sequence>MSDSTPTAEDQQQHEVELVADEQRDWPDVDSALGMSVSDSLTSLRSSVLAYQQENGRTYHAMSAGKYFLPNDDAEVERLDLQHHIVKFTLDDQLCLCPKKDGAKRVLDLGTGTGIWCIEYADEYPEAEVIGVDLSPVQPNCVPPNCRFEIDDLEKDWTWSKPFDFILSRMMTGSFADNAAIVAKVYKYVYSSLPILTCSASLGTASSRRVILPSQLEPGGYFEAHDMALPLGCDDGTLSEDSDLWIWMTWLIRAMEALGRPLTAAQHWKPLMEEAGFEDVVETVYKWPTNSWPRDPKYKKLGQWSLYNMDQVLEPAILAPLTRALGWTREEAVLLAARARKALRDPRVHAYWPIYVVYGRKPLKNREE</sequence>
<dbReference type="AlphaFoldDB" id="A0AAN7C4P6"/>
<dbReference type="GO" id="GO:0032259">
    <property type="term" value="P:methylation"/>
    <property type="evidence" value="ECO:0007669"/>
    <property type="project" value="UniProtKB-KW"/>
</dbReference>
<dbReference type="CDD" id="cd02440">
    <property type="entry name" value="AdoMet_MTases"/>
    <property type="match status" value="1"/>
</dbReference>
<keyword evidence="4" id="KW-1185">Reference proteome</keyword>
<name>A0AAN7C4P6_9PEZI</name>